<gene>
    <name evidence="1" type="ORF">DFR41_10655</name>
</gene>
<protein>
    <submittedName>
        <fullName evidence="1">Uncharacterized protein</fullName>
    </submittedName>
</protein>
<dbReference type="AlphaFoldDB" id="A0A370FF90"/>
<dbReference type="Proteomes" id="UP000255265">
    <property type="component" value="Unassembled WGS sequence"/>
</dbReference>
<name>A0A370FF90_9BURK</name>
<evidence type="ECO:0000313" key="2">
    <source>
        <dbReference type="Proteomes" id="UP000255265"/>
    </source>
</evidence>
<proteinExistence type="predicted"/>
<comment type="caution">
    <text evidence="1">The sequence shown here is derived from an EMBL/GenBank/DDBJ whole genome shotgun (WGS) entry which is preliminary data.</text>
</comment>
<dbReference type="EMBL" id="QQAV01000006">
    <property type="protein sequence ID" value="RDI23351.1"/>
    <property type="molecule type" value="Genomic_DNA"/>
</dbReference>
<organism evidence="1 2">
    <name type="scientific">Pseudacidovorax intermedius</name>
    <dbReference type="NCBI Taxonomy" id="433924"/>
    <lineage>
        <taxon>Bacteria</taxon>
        <taxon>Pseudomonadati</taxon>
        <taxon>Pseudomonadota</taxon>
        <taxon>Betaproteobacteria</taxon>
        <taxon>Burkholderiales</taxon>
        <taxon>Comamonadaceae</taxon>
        <taxon>Pseudacidovorax</taxon>
    </lineage>
</organism>
<dbReference type="PROSITE" id="PS51257">
    <property type="entry name" value="PROKAR_LIPOPROTEIN"/>
    <property type="match status" value="1"/>
</dbReference>
<dbReference type="RefSeq" id="WP_017759236.1">
    <property type="nucleotide sequence ID" value="NZ_QQAV01000006.1"/>
</dbReference>
<sequence length="70" mass="7454">MNVYRQAMTQRMYSDFVLGWRAAYLSFVSTSCGIQPGDSTTSPSYALGGALNTLLCGDALINAMLARGPA</sequence>
<reference evidence="1 2" key="1">
    <citation type="submission" date="2018-07" db="EMBL/GenBank/DDBJ databases">
        <title>Genomic Encyclopedia of Type Strains, Phase IV (KMG-IV): sequencing the most valuable type-strain genomes for metagenomic binning, comparative biology and taxonomic classification.</title>
        <authorList>
            <person name="Goeker M."/>
        </authorList>
    </citation>
    <scope>NUCLEOTIDE SEQUENCE [LARGE SCALE GENOMIC DNA]</scope>
    <source>
        <strain evidence="1 2">DSM 21352</strain>
    </source>
</reference>
<dbReference type="OrthoDB" id="7066963at2"/>
<evidence type="ECO:0000313" key="1">
    <source>
        <dbReference type="EMBL" id="RDI23351.1"/>
    </source>
</evidence>
<accession>A0A370FF90</accession>
<keyword evidence="2" id="KW-1185">Reference proteome</keyword>